<sequence>MSEYQFYRFERVSGVLDTNELKALRTVSSRADITPRSFSVFYHWGDLKAEPETMMQHFDTGVYYANWGTIFAWIKVPSHAIPSAYHPASDDCHLSITAIEDHTLLTFSIEDFEHYFDDDDAHELICQLRTLRSELVDGDYRLLYFPWLIRAEYDDELPLIPLVQFDFTQLTPAQHHFANLFGVPENLLRALTHLLRDTPSHLPNQTTDEAIIVSLTDKDKSRLIETLFAEGSLTREQAMSMLRTPKPTENITYEYWLSDTLLTPHIDTATQEVHNERKAKQAAEKAAQEAKENARLSDCYNQREHLWQEAEQEASRGCASGYDNTKRTLKDLANAYLLKGEHTSFEQRFSTFKTKHKRRPALQTRLKEI</sequence>
<evidence type="ECO:0000313" key="3">
    <source>
        <dbReference type="Proteomes" id="UP000073601"/>
    </source>
</evidence>
<feature type="coiled-coil region" evidence="1">
    <location>
        <begin position="266"/>
        <end position="293"/>
    </location>
</feature>
<accession>A0A128FCN3</accession>
<gene>
    <name evidence="2" type="ORF">GMA8713_02921</name>
</gene>
<dbReference type="Proteomes" id="UP000073601">
    <property type="component" value="Unassembled WGS sequence"/>
</dbReference>
<dbReference type="OrthoDB" id="9066681at2"/>
<evidence type="ECO:0000256" key="1">
    <source>
        <dbReference type="SAM" id="Coils"/>
    </source>
</evidence>
<keyword evidence="1" id="KW-0175">Coiled coil</keyword>
<evidence type="ECO:0000313" key="2">
    <source>
        <dbReference type="EMBL" id="CZF84041.1"/>
    </source>
</evidence>
<protein>
    <submittedName>
        <fullName evidence="2">Uncharacterized protein</fullName>
    </submittedName>
</protein>
<dbReference type="AlphaFoldDB" id="A0A128FCN3"/>
<name>A0A128FCN3_9GAMM</name>
<proteinExistence type="predicted"/>
<reference evidence="3" key="1">
    <citation type="submission" date="2016-02" db="EMBL/GenBank/DDBJ databases">
        <authorList>
            <person name="Rodrigo-Torres Lidia"/>
            <person name="Arahal R.David."/>
        </authorList>
    </citation>
    <scope>NUCLEOTIDE SEQUENCE [LARGE SCALE GENOMIC DNA]</scope>
    <source>
        <strain evidence="3">CECT 8713</strain>
    </source>
</reference>
<organism evidence="2 3">
    <name type="scientific">Grimontia marina</name>
    <dbReference type="NCBI Taxonomy" id="646534"/>
    <lineage>
        <taxon>Bacteria</taxon>
        <taxon>Pseudomonadati</taxon>
        <taxon>Pseudomonadota</taxon>
        <taxon>Gammaproteobacteria</taxon>
        <taxon>Vibrionales</taxon>
        <taxon>Vibrionaceae</taxon>
        <taxon>Grimontia</taxon>
    </lineage>
</organism>
<dbReference type="RefSeq" id="WP_062711213.1">
    <property type="nucleotide sequence ID" value="NZ_CAWRCI010000027.1"/>
</dbReference>
<dbReference type="EMBL" id="FIZY01000027">
    <property type="protein sequence ID" value="CZF84041.1"/>
    <property type="molecule type" value="Genomic_DNA"/>
</dbReference>
<keyword evidence="3" id="KW-1185">Reference proteome</keyword>